<protein>
    <submittedName>
        <fullName evidence="2">Fructosamine-3-kinase</fullName>
    </submittedName>
</protein>
<dbReference type="InterPro" id="IPR051678">
    <property type="entry name" value="AGP_Transferase"/>
</dbReference>
<dbReference type="PANTHER" id="PTHR21310:SF15">
    <property type="entry name" value="AMINOGLYCOSIDE PHOSPHOTRANSFERASE DOMAIN-CONTAINING PROTEIN"/>
    <property type="match status" value="1"/>
</dbReference>
<dbReference type="Proteomes" id="UP000587527">
    <property type="component" value="Unassembled WGS sequence"/>
</dbReference>
<feature type="domain" description="Aminoglycoside phosphotransferase" evidence="1">
    <location>
        <begin position="32"/>
        <end position="273"/>
    </location>
</feature>
<dbReference type="InterPro" id="IPR002575">
    <property type="entry name" value="Aminoglycoside_PTrfase"/>
</dbReference>
<dbReference type="PANTHER" id="PTHR21310">
    <property type="entry name" value="AMINOGLYCOSIDE PHOSPHOTRANSFERASE-RELATED-RELATED"/>
    <property type="match status" value="1"/>
</dbReference>
<keyword evidence="2" id="KW-0808">Transferase</keyword>
<dbReference type="Gene3D" id="3.90.1200.10">
    <property type="match status" value="1"/>
</dbReference>
<gene>
    <name evidence="2" type="ORF">F4553_000171</name>
</gene>
<dbReference type="AlphaFoldDB" id="A0A841BJ36"/>
<dbReference type="InterPro" id="IPR011009">
    <property type="entry name" value="Kinase-like_dom_sf"/>
</dbReference>
<evidence type="ECO:0000313" key="2">
    <source>
        <dbReference type="EMBL" id="MBB5866792.1"/>
    </source>
</evidence>
<dbReference type="Pfam" id="PF01636">
    <property type="entry name" value="APH"/>
    <property type="match status" value="1"/>
</dbReference>
<sequence>MRSITKPDLSDADISRLIQAGLGDGVRVAEHTEFTDGYFNAAHAVRLDDGREVVLKVAPDKGLTMLRYEVDLMQTEIEFFRRAAATGVPLPAMWHADADQGFMIMERLGGMSLEHAKATMPPEQLLRIRRQLGAAAGAITGVPGEVFGYPRRDGRTRSGSWSTSFLAFIDDILADAVDTDRPLPRPAAEIRELVARQGGLLDTVTTPALVHFDLWDGNVFVIADEARWRIEGLIDGERAFYGDPIAELVSLTAFHPAAESDAVIDGFLGRPLTAGEQTRLCLYRTYLWLILVAETAVRGYPAQENAELLNWASERLTADLTELAAA</sequence>
<name>A0A841BJ36_9ACTN</name>
<keyword evidence="3" id="KW-1185">Reference proteome</keyword>
<keyword evidence="2" id="KW-0418">Kinase</keyword>
<dbReference type="SUPFAM" id="SSF56112">
    <property type="entry name" value="Protein kinase-like (PK-like)"/>
    <property type="match status" value="1"/>
</dbReference>
<accession>A0A841BJ36</accession>
<reference evidence="2 3" key="1">
    <citation type="submission" date="2020-08" db="EMBL/GenBank/DDBJ databases">
        <title>Sequencing the genomes of 1000 actinobacteria strains.</title>
        <authorList>
            <person name="Klenk H.-P."/>
        </authorList>
    </citation>
    <scope>NUCLEOTIDE SEQUENCE [LARGE SCALE GENOMIC DNA]</scope>
    <source>
        <strain evidence="2 3">DSM 45362</strain>
    </source>
</reference>
<comment type="caution">
    <text evidence="2">The sequence shown here is derived from an EMBL/GenBank/DDBJ whole genome shotgun (WGS) entry which is preliminary data.</text>
</comment>
<dbReference type="EMBL" id="JACHMN010000001">
    <property type="protein sequence ID" value="MBB5866792.1"/>
    <property type="molecule type" value="Genomic_DNA"/>
</dbReference>
<organism evidence="2 3">
    <name type="scientific">Allocatelliglobosispora scoriae</name>
    <dbReference type="NCBI Taxonomy" id="643052"/>
    <lineage>
        <taxon>Bacteria</taxon>
        <taxon>Bacillati</taxon>
        <taxon>Actinomycetota</taxon>
        <taxon>Actinomycetes</taxon>
        <taxon>Micromonosporales</taxon>
        <taxon>Micromonosporaceae</taxon>
        <taxon>Allocatelliglobosispora</taxon>
    </lineage>
</organism>
<evidence type="ECO:0000259" key="1">
    <source>
        <dbReference type="Pfam" id="PF01636"/>
    </source>
</evidence>
<proteinExistence type="predicted"/>
<evidence type="ECO:0000313" key="3">
    <source>
        <dbReference type="Proteomes" id="UP000587527"/>
    </source>
</evidence>
<dbReference type="RefSeq" id="WP_184830842.1">
    <property type="nucleotide sequence ID" value="NZ_JACHMN010000001.1"/>
</dbReference>
<dbReference type="GO" id="GO:0016301">
    <property type="term" value="F:kinase activity"/>
    <property type="evidence" value="ECO:0007669"/>
    <property type="project" value="UniProtKB-KW"/>
</dbReference>